<comment type="caution">
    <text evidence="2">The sequence shown here is derived from an EMBL/GenBank/DDBJ whole genome shotgun (WGS) entry which is preliminary data.</text>
</comment>
<keyword evidence="1" id="KW-0472">Membrane</keyword>
<reference evidence="2 3" key="1">
    <citation type="submission" date="2019-03" db="EMBL/GenBank/DDBJ databases">
        <title>Genomic Encyclopedia of Type Strains, Phase IV (KMG-IV): sequencing the most valuable type-strain genomes for metagenomic binning, comparative biology and taxonomic classification.</title>
        <authorList>
            <person name="Goeker M."/>
        </authorList>
    </citation>
    <scope>NUCLEOTIDE SEQUENCE [LARGE SCALE GENOMIC DNA]</scope>
    <source>
        <strain evidence="2 3">DSM 26752</strain>
    </source>
</reference>
<feature type="transmembrane region" description="Helical" evidence="1">
    <location>
        <begin position="34"/>
        <end position="55"/>
    </location>
</feature>
<dbReference type="AlphaFoldDB" id="A0A4R3KZI7"/>
<dbReference type="RefSeq" id="WP_132025901.1">
    <property type="nucleotide sequence ID" value="NZ_CP068564.1"/>
</dbReference>
<proteinExistence type="predicted"/>
<feature type="transmembrane region" description="Helical" evidence="1">
    <location>
        <begin position="172"/>
        <end position="189"/>
    </location>
</feature>
<feature type="transmembrane region" description="Helical" evidence="1">
    <location>
        <begin position="99"/>
        <end position="117"/>
    </location>
</feature>
<accession>A0A4R3KZI7</accession>
<sequence length="190" mass="21636">MKNKIAKFISYITLVPIMAFFTILLIYIHHTKYFLGIEWFIYSIIFLTIIPILAYPIHRIIPAFKREGRKSERKLAFIFAVISYVTGTLFTFIFNAPVIVKKIFMAYLLSGIFLSFVNKGLKIKASGHACGVSGPITLLINTIGINMIWLFLLMPIIYWSRINLGRHNIVELILGTFVGIISTLVAVSIF</sequence>
<dbReference type="Proteomes" id="UP000294567">
    <property type="component" value="Unassembled WGS sequence"/>
</dbReference>
<dbReference type="EMBL" id="SMAE01000002">
    <property type="protein sequence ID" value="TCS91219.1"/>
    <property type="molecule type" value="Genomic_DNA"/>
</dbReference>
<keyword evidence="1" id="KW-1133">Transmembrane helix</keyword>
<keyword evidence="1" id="KW-0812">Transmembrane</keyword>
<name>A0A4R3KZI7_9FIRM</name>
<organism evidence="2 3">
    <name type="scientific">Keratinibaculum paraultunense</name>
    <dbReference type="NCBI Taxonomy" id="1278232"/>
    <lineage>
        <taxon>Bacteria</taxon>
        <taxon>Bacillati</taxon>
        <taxon>Bacillota</taxon>
        <taxon>Tissierellia</taxon>
        <taxon>Tissierellales</taxon>
        <taxon>Tepidimicrobiaceae</taxon>
        <taxon>Keratinibaculum</taxon>
    </lineage>
</organism>
<gene>
    <name evidence="2" type="ORF">EDD65_102151</name>
</gene>
<feature type="transmembrane region" description="Helical" evidence="1">
    <location>
        <begin position="138"/>
        <end position="160"/>
    </location>
</feature>
<dbReference type="OrthoDB" id="9810836at2"/>
<keyword evidence="3" id="KW-1185">Reference proteome</keyword>
<feature type="transmembrane region" description="Helical" evidence="1">
    <location>
        <begin position="75"/>
        <end position="93"/>
    </location>
</feature>
<feature type="transmembrane region" description="Helical" evidence="1">
    <location>
        <begin position="9"/>
        <end position="28"/>
    </location>
</feature>
<evidence type="ECO:0000313" key="2">
    <source>
        <dbReference type="EMBL" id="TCS91219.1"/>
    </source>
</evidence>
<evidence type="ECO:0000256" key="1">
    <source>
        <dbReference type="SAM" id="Phobius"/>
    </source>
</evidence>
<evidence type="ECO:0000313" key="3">
    <source>
        <dbReference type="Proteomes" id="UP000294567"/>
    </source>
</evidence>
<protein>
    <recommendedName>
        <fullName evidence="4">PAP2 superfamily protein</fullName>
    </recommendedName>
</protein>
<evidence type="ECO:0008006" key="4">
    <source>
        <dbReference type="Google" id="ProtNLM"/>
    </source>
</evidence>